<organism evidence="1">
    <name type="scientific">bioreactor metagenome</name>
    <dbReference type="NCBI Taxonomy" id="1076179"/>
    <lineage>
        <taxon>unclassified sequences</taxon>
        <taxon>metagenomes</taxon>
        <taxon>ecological metagenomes</taxon>
    </lineage>
</organism>
<evidence type="ECO:0000313" key="1">
    <source>
        <dbReference type="EMBL" id="MPM28937.1"/>
    </source>
</evidence>
<name>A0A644YKV1_9ZZZZ</name>
<sequence>MTGLHDTDIRLYDFWQLTQAAGGDAPLCTEKECLYQNIILEALTQPGDLFYDASFGWGLYDFIQSEDDELTRLEIVQRAKLGLQKREVILPDTIQVSVDHDGDTFILYCSFQFAEEETQRNLTVVINPVSVEVIKID</sequence>
<comment type="caution">
    <text evidence="1">The sequence shown here is derived from an EMBL/GenBank/DDBJ whole genome shotgun (WGS) entry which is preliminary data.</text>
</comment>
<protein>
    <recommendedName>
        <fullName evidence="2">IraD/Gp25-like domain-containing protein</fullName>
    </recommendedName>
</protein>
<proteinExistence type="predicted"/>
<dbReference type="AlphaFoldDB" id="A0A644YKV1"/>
<dbReference type="EMBL" id="VSSQ01005384">
    <property type="protein sequence ID" value="MPM28937.1"/>
    <property type="molecule type" value="Genomic_DNA"/>
</dbReference>
<dbReference type="SUPFAM" id="SSF160719">
    <property type="entry name" value="gpW/gp25-like"/>
    <property type="match status" value="1"/>
</dbReference>
<gene>
    <name evidence="1" type="ORF">SDC9_75475</name>
</gene>
<accession>A0A644YKV1</accession>
<reference evidence="1" key="1">
    <citation type="submission" date="2019-08" db="EMBL/GenBank/DDBJ databases">
        <authorList>
            <person name="Kucharzyk K."/>
            <person name="Murdoch R.W."/>
            <person name="Higgins S."/>
            <person name="Loffler F."/>
        </authorList>
    </citation>
    <scope>NUCLEOTIDE SEQUENCE</scope>
</reference>
<evidence type="ECO:0008006" key="2">
    <source>
        <dbReference type="Google" id="ProtNLM"/>
    </source>
</evidence>
<dbReference type="Gene3D" id="3.10.450.40">
    <property type="match status" value="1"/>
</dbReference>